<dbReference type="Proteomes" id="UP000247727">
    <property type="component" value="Unassembled WGS sequence"/>
</dbReference>
<evidence type="ECO:0000313" key="3">
    <source>
        <dbReference type="Proteomes" id="UP000247727"/>
    </source>
</evidence>
<proteinExistence type="predicted"/>
<keyword evidence="3" id="KW-1185">Reference proteome</keyword>
<feature type="signal peptide" evidence="1">
    <location>
        <begin position="1"/>
        <end position="17"/>
    </location>
</feature>
<evidence type="ECO:0000256" key="1">
    <source>
        <dbReference type="SAM" id="SignalP"/>
    </source>
</evidence>
<dbReference type="OrthoDB" id="7859990at2"/>
<dbReference type="RefSeq" id="WP_110805841.1">
    <property type="nucleotide sequence ID" value="NZ_QJTK01000007.1"/>
</dbReference>
<sequence length="113" mass="12200">MLTKYALLALAALSLTACGPSPEEETADEAVPVPHMTQPVFQTGVLENRSPDTCHAAQYASALGQPSSVIPTLGIADPVNVIEWRGIEPQEYNSHRVVFRLDQHGNIFNIDCG</sequence>
<reference evidence="2 3" key="1">
    <citation type="submission" date="2018-06" db="EMBL/GenBank/DDBJ databases">
        <title>Genomic Encyclopedia of Type Strains, Phase III (KMG-III): the genomes of soil and plant-associated and newly described type strains.</title>
        <authorList>
            <person name="Whitman W."/>
        </authorList>
    </citation>
    <scope>NUCLEOTIDE SEQUENCE [LARGE SCALE GENOMIC DNA]</scope>
    <source>
        <strain evidence="2 3">JA737</strain>
    </source>
</reference>
<protein>
    <submittedName>
        <fullName evidence="2">Peptidase inhibitor I78 family protein</fullName>
    </submittedName>
</protein>
<keyword evidence="1" id="KW-0732">Signal</keyword>
<dbReference type="AlphaFoldDB" id="A0A318TZB4"/>
<comment type="caution">
    <text evidence="2">The sequence shown here is derived from an EMBL/GenBank/DDBJ whole genome shotgun (WGS) entry which is preliminary data.</text>
</comment>
<feature type="chain" id="PRO_5016252851" evidence="1">
    <location>
        <begin position="18"/>
        <end position="113"/>
    </location>
</feature>
<gene>
    <name evidence="2" type="ORF">C8J30_10799</name>
</gene>
<evidence type="ECO:0000313" key="2">
    <source>
        <dbReference type="EMBL" id="PYF09728.1"/>
    </source>
</evidence>
<accession>A0A318TZB4</accession>
<name>A0A318TZB4_9RHOB</name>
<organism evidence="2 3">
    <name type="scientific">Rhodobacter viridis</name>
    <dbReference type="NCBI Taxonomy" id="1054202"/>
    <lineage>
        <taxon>Bacteria</taxon>
        <taxon>Pseudomonadati</taxon>
        <taxon>Pseudomonadota</taxon>
        <taxon>Alphaproteobacteria</taxon>
        <taxon>Rhodobacterales</taxon>
        <taxon>Rhodobacter group</taxon>
        <taxon>Rhodobacter</taxon>
    </lineage>
</organism>
<dbReference type="PROSITE" id="PS51257">
    <property type="entry name" value="PROKAR_LIPOPROTEIN"/>
    <property type="match status" value="1"/>
</dbReference>
<dbReference type="EMBL" id="QJTK01000007">
    <property type="protein sequence ID" value="PYF09728.1"/>
    <property type="molecule type" value="Genomic_DNA"/>
</dbReference>